<dbReference type="EC" id="4.1.2.25" evidence="6"/>
<dbReference type="GO" id="GO:0046654">
    <property type="term" value="P:tetrahydrofolate biosynthetic process"/>
    <property type="evidence" value="ECO:0007669"/>
    <property type="project" value="UniProtKB-UniRule"/>
</dbReference>
<keyword evidence="5 6" id="KW-0456">Lyase</keyword>
<dbReference type="GO" id="GO:0046656">
    <property type="term" value="P:folic acid biosynthetic process"/>
    <property type="evidence" value="ECO:0007669"/>
    <property type="project" value="UniProtKB-UniRule"/>
</dbReference>
<dbReference type="SMART" id="SM00905">
    <property type="entry name" value="FolB"/>
    <property type="match status" value="1"/>
</dbReference>
<dbReference type="FunFam" id="3.30.1130.10:FF:000003">
    <property type="entry name" value="7,8-dihydroneopterin aldolase"/>
    <property type="match status" value="1"/>
</dbReference>
<evidence type="ECO:0000313" key="9">
    <source>
        <dbReference type="Proteomes" id="UP000003240"/>
    </source>
</evidence>
<dbReference type="Gene3D" id="3.30.1130.10">
    <property type="match status" value="1"/>
</dbReference>
<evidence type="ECO:0000256" key="5">
    <source>
        <dbReference type="ARBA" id="ARBA00023239"/>
    </source>
</evidence>
<dbReference type="EMBL" id="AFGF01000126">
    <property type="protein sequence ID" value="EGO63132.1"/>
    <property type="molecule type" value="Genomic_DNA"/>
</dbReference>
<dbReference type="PANTHER" id="PTHR42844:SF1">
    <property type="entry name" value="DIHYDRONEOPTERIN ALDOLASE 1-RELATED"/>
    <property type="match status" value="1"/>
</dbReference>
<comment type="catalytic activity">
    <reaction evidence="1 6">
        <text>7,8-dihydroneopterin = 6-hydroxymethyl-7,8-dihydropterin + glycolaldehyde</text>
        <dbReference type="Rhea" id="RHEA:10540"/>
        <dbReference type="ChEBI" id="CHEBI:17001"/>
        <dbReference type="ChEBI" id="CHEBI:17071"/>
        <dbReference type="ChEBI" id="CHEBI:44841"/>
        <dbReference type="EC" id="4.1.2.25"/>
    </reaction>
</comment>
<reference evidence="8 9" key="1">
    <citation type="journal article" date="2011" name="EMBO J.">
        <title>Structural diversity of bacterial flagellar motors.</title>
        <authorList>
            <person name="Chen S."/>
            <person name="Beeby M."/>
            <person name="Murphy G.E."/>
            <person name="Leadbetter J.R."/>
            <person name="Hendrixson D.R."/>
            <person name="Briegel A."/>
            <person name="Li Z."/>
            <person name="Shi J."/>
            <person name="Tocheva E.I."/>
            <person name="Muller A."/>
            <person name="Dobro M.J."/>
            <person name="Jensen G.J."/>
        </authorList>
    </citation>
    <scope>NUCLEOTIDE SEQUENCE [LARGE SCALE GENOMIC DNA]</scope>
    <source>
        <strain evidence="8 9">DSM 6540</strain>
    </source>
</reference>
<dbReference type="Pfam" id="PF02152">
    <property type="entry name" value="FolB"/>
    <property type="match status" value="1"/>
</dbReference>
<dbReference type="UniPathway" id="UPA00077">
    <property type="reaction ID" value="UER00154"/>
</dbReference>
<organism evidence="8 9">
    <name type="scientific">Acetonema longum DSM 6540</name>
    <dbReference type="NCBI Taxonomy" id="1009370"/>
    <lineage>
        <taxon>Bacteria</taxon>
        <taxon>Bacillati</taxon>
        <taxon>Bacillota</taxon>
        <taxon>Negativicutes</taxon>
        <taxon>Acetonemataceae</taxon>
        <taxon>Acetonema</taxon>
    </lineage>
</organism>
<dbReference type="PANTHER" id="PTHR42844">
    <property type="entry name" value="DIHYDRONEOPTERIN ALDOLASE 1-RELATED"/>
    <property type="match status" value="1"/>
</dbReference>
<dbReference type="Proteomes" id="UP000003240">
    <property type="component" value="Unassembled WGS sequence"/>
</dbReference>
<keyword evidence="4 6" id="KW-0289">Folate biosynthesis</keyword>
<dbReference type="InterPro" id="IPR043133">
    <property type="entry name" value="GTP-CH-I_C/QueF"/>
</dbReference>
<name>F7NL27_9FIRM</name>
<dbReference type="STRING" id="1009370.ALO_13997"/>
<evidence type="ECO:0000256" key="3">
    <source>
        <dbReference type="ARBA" id="ARBA00005708"/>
    </source>
</evidence>
<evidence type="ECO:0000256" key="6">
    <source>
        <dbReference type="RuleBase" id="RU362079"/>
    </source>
</evidence>
<dbReference type="GO" id="GO:0005737">
    <property type="term" value="C:cytoplasm"/>
    <property type="evidence" value="ECO:0007669"/>
    <property type="project" value="TreeGrafter"/>
</dbReference>
<evidence type="ECO:0000259" key="7">
    <source>
        <dbReference type="SMART" id="SM00905"/>
    </source>
</evidence>
<dbReference type="GO" id="GO:0004150">
    <property type="term" value="F:dihydroneopterin aldolase activity"/>
    <property type="evidence" value="ECO:0007669"/>
    <property type="project" value="UniProtKB-UniRule"/>
</dbReference>
<dbReference type="SUPFAM" id="SSF55620">
    <property type="entry name" value="Tetrahydrobiopterin biosynthesis enzymes-like"/>
    <property type="match status" value="1"/>
</dbReference>
<comment type="caution">
    <text evidence="8">The sequence shown here is derived from an EMBL/GenBank/DDBJ whole genome shotgun (WGS) entry which is preliminary data.</text>
</comment>
<dbReference type="InterPro" id="IPR006156">
    <property type="entry name" value="Dihydroneopterin_aldolase"/>
</dbReference>
<dbReference type="InterPro" id="IPR006157">
    <property type="entry name" value="FolB_dom"/>
</dbReference>
<evidence type="ECO:0000256" key="2">
    <source>
        <dbReference type="ARBA" id="ARBA00005013"/>
    </source>
</evidence>
<comment type="pathway">
    <text evidence="2 6">Cofactor biosynthesis; tetrahydrofolate biosynthesis; 2-amino-4-hydroxy-6-hydroxymethyl-7,8-dihydropteridine diphosphate from 7,8-dihydroneopterin triphosphate: step 3/4.</text>
</comment>
<dbReference type="RefSeq" id="WP_004096812.1">
    <property type="nucleotide sequence ID" value="NZ_AFGF01000126.1"/>
</dbReference>
<gene>
    <name evidence="8" type="ORF">ALO_13997</name>
</gene>
<accession>F7NL27</accession>
<feature type="domain" description="Dihydroneopterin aldolase/epimerase" evidence="7">
    <location>
        <begin position="5"/>
        <end position="117"/>
    </location>
</feature>
<dbReference type="CDD" id="cd00534">
    <property type="entry name" value="DHNA_DHNTPE"/>
    <property type="match status" value="1"/>
</dbReference>
<dbReference type="AlphaFoldDB" id="F7NL27"/>
<dbReference type="NCBIfam" id="TIGR00526">
    <property type="entry name" value="folB_dom"/>
    <property type="match status" value="1"/>
</dbReference>
<sequence length="121" mass="14020">MRNSILLQNMTFYGFHGMHEYERELGQRFYVDVEMGADFSKAAQSDDLHDAVDYTMVYGKVKDIVENRRFNLLEGLATHLAEVILEFPTVNEVTVRIRKAALPIPGQFDFIQVQAHQRRAE</sequence>
<comment type="similarity">
    <text evidence="3 6">Belongs to the DHNA family.</text>
</comment>
<comment type="function">
    <text evidence="6">Catalyzes the conversion of 7,8-dihydroneopterin to 6-hydroxymethyl-7,8-dihydropterin.</text>
</comment>
<protein>
    <recommendedName>
        <fullName evidence="6">7,8-dihydroneopterin aldolase</fullName>
        <ecNumber evidence="6">4.1.2.25</ecNumber>
    </recommendedName>
</protein>
<evidence type="ECO:0000256" key="1">
    <source>
        <dbReference type="ARBA" id="ARBA00001353"/>
    </source>
</evidence>
<dbReference type="eggNOG" id="COG1539">
    <property type="taxonomic scope" value="Bacteria"/>
</dbReference>
<dbReference type="NCBIfam" id="TIGR00525">
    <property type="entry name" value="folB"/>
    <property type="match status" value="1"/>
</dbReference>
<evidence type="ECO:0000313" key="8">
    <source>
        <dbReference type="EMBL" id="EGO63132.1"/>
    </source>
</evidence>
<evidence type="ECO:0000256" key="4">
    <source>
        <dbReference type="ARBA" id="ARBA00022909"/>
    </source>
</evidence>
<keyword evidence="9" id="KW-1185">Reference proteome</keyword>
<proteinExistence type="inferred from homology"/>